<sequence>MDMVQATAVNELSVVSSTAFPLNIYFNGIFYEKFRGTGVLVGTRTGSTGFVKSARGAVVFPGVDCIEFVELDPLLHVGFITIQAPIILPSDTLITIKPAQEYVQNTNCPRVYADGNLLNPNFCIGEINIQAKSTNAEFLLPNDHNGFIKKLQSTFIKG</sequence>
<protein>
    <submittedName>
        <fullName evidence="1">Uncharacterized protein</fullName>
    </submittedName>
</protein>
<accession>A0A292IJ27</accession>
<reference evidence="1 2" key="1">
    <citation type="journal article" date="2015" name="Clin. Infect. Dis.">
        <title>Genomic Investigations unmask Mycoplasma amphoriforme, a new respiratory pathogen.</title>
        <authorList>
            <person name="Gillespie S.H."/>
            <person name="Ling C.L."/>
            <person name="Oravcova K."/>
            <person name="Pinheiro M."/>
            <person name="Wells L."/>
            <person name="Bryant J.M."/>
            <person name="McHugh T.D."/>
            <person name="Bebear C."/>
            <person name="Webster D."/>
            <person name="Harris S.R."/>
            <person name="Seth-Smith H.M."/>
            <person name="Thomson N.R."/>
        </authorList>
    </citation>
    <scope>NUCLEOTIDE SEQUENCE [LARGE SCALE GENOMIC DNA]</scope>
    <source>
        <strain evidence="1 2">A39</strain>
    </source>
</reference>
<dbReference type="SUPFAM" id="SSF111331">
    <property type="entry name" value="NAD kinase/diacylglycerol kinase-like"/>
    <property type="match status" value="1"/>
</dbReference>
<dbReference type="Pfam" id="PF20143">
    <property type="entry name" value="NAD_kinase_C"/>
    <property type="match status" value="1"/>
</dbReference>
<dbReference type="InterPro" id="IPR017437">
    <property type="entry name" value="ATP-NAD_kinase_PpnK-typ_C"/>
</dbReference>
<dbReference type="Gene3D" id="2.60.200.30">
    <property type="entry name" value="Probable inorganic polyphosphate/atp-NAD kinase, domain 2"/>
    <property type="match status" value="1"/>
</dbReference>
<dbReference type="Proteomes" id="UP000261764">
    <property type="component" value="Chromosome I"/>
</dbReference>
<dbReference type="GO" id="GO:0003951">
    <property type="term" value="F:NAD+ kinase activity"/>
    <property type="evidence" value="ECO:0007669"/>
    <property type="project" value="InterPro"/>
</dbReference>
<evidence type="ECO:0000313" key="1">
    <source>
        <dbReference type="EMBL" id="CDN40537.1"/>
    </source>
</evidence>
<organism evidence="1 2">
    <name type="scientific">Mycoplasma amphoriforme A39</name>
    <dbReference type="NCBI Taxonomy" id="572419"/>
    <lineage>
        <taxon>Bacteria</taxon>
        <taxon>Bacillati</taxon>
        <taxon>Mycoplasmatota</taxon>
        <taxon>Mollicutes</taxon>
        <taxon>Mycoplasmataceae</taxon>
        <taxon>Mycoplasma</taxon>
    </lineage>
</organism>
<name>A0A292IJ27_9MOLU</name>
<dbReference type="EMBL" id="HG937516">
    <property type="protein sequence ID" value="CDN40537.1"/>
    <property type="molecule type" value="Genomic_DNA"/>
</dbReference>
<dbReference type="GO" id="GO:0019674">
    <property type="term" value="P:NAD+ metabolic process"/>
    <property type="evidence" value="ECO:0007669"/>
    <property type="project" value="InterPro"/>
</dbReference>
<proteinExistence type="predicted"/>
<dbReference type="KEGG" id="mamp:MAMA39_04170"/>
<dbReference type="InterPro" id="IPR016064">
    <property type="entry name" value="NAD/diacylglycerol_kinase_sf"/>
</dbReference>
<evidence type="ECO:0000313" key="2">
    <source>
        <dbReference type="Proteomes" id="UP000261764"/>
    </source>
</evidence>
<dbReference type="AlphaFoldDB" id="A0A292IJ27"/>
<keyword evidence="2" id="KW-1185">Reference proteome</keyword>
<gene>
    <name evidence="1" type="ORF">MAMA39_04170</name>
</gene>